<dbReference type="PANTHER" id="PTHR11851:SF224">
    <property type="entry name" value="PROCESSING PROTEASE"/>
    <property type="match status" value="1"/>
</dbReference>
<dbReference type="Pfam" id="PF05193">
    <property type="entry name" value="Peptidase_M16_C"/>
    <property type="match status" value="1"/>
</dbReference>
<evidence type="ECO:0000313" key="3">
    <source>
        <dbReference type="Proteomes" id="UP001199750"/>
    </source>
</evidence>
<organism evidence="2 3">
    <name type="scientific">Odoribacter splanchnicus</name>
    <dbReference type="NCBI Taxonomy" id="28118"/>
    <lineage>
        <taxon>Bacteria</taxon>
        <taxon>Pseudomonadati</taxon>
        <taxon>Bacteroidota</taxon>
        <taxon>Bacteroidia</taxon>
        <taxon>Bacteroidales</taxon>
        <taxon>Odoribacteraceae</taxon>
        <taxon>Odoribacter</taxon>
    </lineage>
</organism>
<evidence type="ECO:0000313" key="2">
    <source>
        <dbReference type="EMBL" id="MCG4960023.1"/>
    </source>
</evidence>
<accession>A0AAW5C5D4</accession>
<dbReference type="RefSeq" id="WP_175315660.1">
    <property type="nucleotide sequence ID" value="NZ_JABWDG010000024.1"/>
</dbReference>
<dbReference type="InterPro" id="IPR007863">
    <property type="entry name" value="Peptidase_M16_C"/>
</dbReference>
<dbReference type="InterPro" id="IPR011249">
    <property type="entry name" value="Metalloenz_LuxS/M16"/>
</dbReference>
<dbReference type="Proteomes" id="UP001199750">
    <property type="component" value="Unassembled WGS sequence"/>
</dbReference>
<dbReference type="GO" id="GO:0046872">
    <property type="term" value="F:metal ion binding"/>
    <property type="evidence" value="ECO:0007669"/>
    <property type="project" value="InterPro"/>
</dbReference>
<dbReference type="EMBL" id="JAKNDN010000015">
    <property type="protein sequence ID" value="MCG4960023.1"/>
    <property type="molecule type" value="Genomic_DNA"/>
</dbReference>
<proteinExistence type="predicted"/>
<dbReference type="InterPro" id="IPR050361">
    <property type="entry name" value="MPP/UQCRC_Complex"/>
</dbReference>
<dbReference type="Gene3D" id="3.30.830.10">
    <property type="entry name" value="Metalloenzyme, LuxS/M16 peptidase-like"/>
    <property type="match status" value="2"/>
</dbReference>
<dbReference type="AlphaFoldDB" id="A0AAW5C5D4"/>
<reference evidence="2" key="1">
    <citation type="submission" date="2022-01" db="EMBL/GenBank/DDBJ databases">
        <title>Collection of gut derived symbiotic bacterial strains cultured from healthy donors.</title>
        <authorList>
            <person name="Lin H."/>
            <person name="Kohout C."/>
            <person name="Waligurski E."/>
            <person name="Pamer E.G."/>
        </authorList>
    </citation>
    <scope>NUCLEOTIDE SEQUENCE</scope>
    <source>
        <strain evidence="2">DFI.1.149</strain>
    </source>
</reference>
<comment type="caution">
    <text evidence="2">The sequence shown here is derived from an EMBL/GenBank/DDBJ whole genome shotgun (WGS) entry which is preliminary data.</text>
</comment>
<evidence type="ECO:0000259" key="1">
    <source>
        <dbReference type="Pfam" id="PF05193"/>
    </source>
</evidence>
<protein>
    <submittedName>
        <fullName evidence="2">Insulinase family protein</fullName>
    </submittedName>
</protein>
<feature type="domain" description="Peptidase M16 C-terminal" evidence="1">
    <location>
        <begin position="183"/>
        <end position="358"/>
    </location>
</feature>
<dbReference type="PANTHER" id="PTHR11851">
    <property type="entry name" value="METALLOPROTEASE"/>
    <property type="match status" value="1"/>
</dbReference>
<gene>
    <name evidence="2" type="ORF">L0P03_09195</name>
</gene>
<dbReference type="SUPFAM" id="SSF63411">
    <property type="entry name" value="LuxS/MPP-like metallohydrolase"/>
    <property type="match status" value="2"/>
</dbReference>
<sequence length="426" mass="48650">MMPNRNIAPRITPLSTPSLLPYQCLILANGTEIFYLNDPLQEVFKIDVVFEAGIYYQSQPLVASTTVNMLNEGTLHHSAEAIADQFDYYGAYVDFSCGLNKTEVSLLSLNKYATETLTMLAEIITESNIPDKELEIYLTNKRQEYLVNLEKTSYLAKQKFSALIFGEDHPYANRIEESDYQRITVSLIRDFYHRYYQAGQFRIFICGHVNEGLLNTVTRLFGNLPIPSPGNISKEQPFHAAQPGRYHVSKENCVQSSIRIGKSSVRLTDDDYAGYMLLNTILGGYFGSRLMSNIREEKGYTYGIGSFNVSLPQRSYWSITTEVNNEYTEATIEEIFKEIHKLRTETVPAEELNLVKNYLYGDLLRELDGVFAQSDSLKHKLNYGLDNSFYIGIIEKIRQCTPEAILELADKYWNPEEMYIVTAGQP</sequence>
<name>A0AAW5C5D4_9BACT</name>